<accession>A0AA50CNR5</accession>
<dbReference type="EMBL" id="CP132303">
    <property type="protein sequence ID" value="WLR99395.1"/>
    <property type="molecule type" value="Genomic_DNA"/>
</dbReference>
<reference evidence="2 3" key="1">
    <citation type="submission" date="2023-08" db="EMBL/GenBank/DDBJ databases">
        <title>Pathogen: clinical or host-associated sample.</title>
        <authorList>
            <person name="Hergert J."/>
            <person name="Casey R."/>
            <person name="Wagner J."/>
            <person name="Young E.L."/>
            <person name="Oakeson K.F."/>
        </authorList>
    </citation>
    <scope>NUCLEOTIDE SEQUENCE [LARGE SCALE GENOMIC DNA]</scope>
    <source>
        <strain evidence="2 3">1760953</strain>
        <plasmid evidence="2 3">unnamed1</plasmid>
    </source>
</reference>
<dbReference type="RefSeq" id="WP_306038774.1">
    <property type="nucleotide sequence ID" value="NZ_CP132303.1"/>
</dbReference>
<proteinExistence type="predicted"/>
<keyword evidence="3" id="KW-1185">Reference proteome</keyword>
<keyword evidence="2" id="KW-0614">Plasmid</keyword>
<evidence type="ECO:0000259" key="1">
    <source>
        <dbReference type="Pfam" id="PF01575"/>
    </source>
</evidence>
<dbReference type="AlphaFoldDB" id="A0AA50CNR5"/>
<dbReference type="SUPFAM" id="SSF54637">
    <property type="entry name" value="Thioesterase/thiol ester dehydrase-isomerase"/>
    <property type="match status" value="2"/>
</dbReference>
<evidence type="ECO:0000313" key="2">
    <source>
        <dbReference type="EMBL" id="WLR99395.1"/>
    </source>
</evidence>
<name>A0AA50CNR5_9HYPH</name>
<dbReference type="Proteomes" id="UP001234585">
    <property type="component" value="Plasmid unnamed1"/>
</dbReference>
<evidence type="ECO:0000313" key="3">
    <source>
        <dbReference type="Proteomes" id="UP001234585"/>
    </source>
</evidence>
<dbReference type="Gene3D" id="3.10.129.10">
    <property type="entry name" value="Hotdog Thioesterase"/>
    <property type="match status" value="2"/>
</dbReference>
<dbReference type="Pfam" id="PF01575">
    <property type="entry name" value="MaoC_dehydratas"/>
    <property type="match status" value="1"/>
</dbReference>
<feature type="domain" description="MaoC-like" evidence="1">
    <location>
        <begin position="180"/>
        <end position="276"/>
    </location>
</feature>
<protein>
    <submittedName>
        <fullName evidence="2">MaoC/PaaZ C-terminal domain-containing protein</fullName>
    </submittedName>
</protein>
<geneLocation type="plasmid" evidence="2 3">
    <name>unnamed1</name>
</geneLocation>
<gene>
    <name evidence="2" type="ORF">Q9313_21665</name>
</gene>
<dbReference type="InterPro" id="IPR029069">
    <property type="entry name" value="HotDog_dom_sf"/>
</dbReference>
<organism evidence="2 3">
    <name type="scientific">Shinella sumterensis</name>
    <dbReference type="NCBI Taxonomy" id="1967501"/>
    <lineage>
        <taxon>Bacteria</taxon>
        <taxon>Pseudomonadati</taxon>
        <taxon>Pseudomonadota</taxon>
        <taxon>Alphaproteobacteria</taxon>
        <taxon>Hyphomicrobiales</taxon>
        <taxon>Rhizobiaceae</taxon>
        <taxon>Shinella</taxon>
    </lineage>
</organism>
<sequence>MVPAAFKDPTYENVYIGESFGPVELVLDDFFLRSYAYALDDYSGMQIIDGLAKPVGYVPPHMIVSDLMQIFLTVYDRDKVVGLHQKEEVIHYKPVPVGAKLTLTGTYVDKYMKRGKGYTVLESIARDDEGDIVVLQRSTEVMRIPDGIKVGTGTAEPERRISPRTLSGSRVATISADTEVGTALRPLTKQVRQAQMSVFTGAEFHKQGIHTNLEIAHKAGLRDCIAQGMMESCWASQYLASLFGERFLSTGRHFSTYLTPIYAKDLITLEGVVANRQIEEGGTRLEVEFWLTNQEGQLTAVGYGSALL</sequence>
<dbReference type="InterPro" id="IPR002539">
    <property type="entry name" value="MaoC-like_dom"/>
</dbReference>